<dbReference type="Gene3D" id="1.10.565.10">
    <property type="entry name" value="Retinoid X Receptor"/>
    <property type="match status" value="2"/>
</dbReference>
<dbReference type="InterPro" id="IPR013088">
    <property type="entry name" value="Znf_NHR/GATA"/>
</dbReference>
<feature type="region of interest" description="Disordered" evidence="13">
    <location>
        <begin position="1"/>
        <end position="58"/>
    </location>
</feature>
<dbReference type="GO" id="GO:0042562">
    <property type="term" value="F:hormone binding"/>
    <property type="evidence" value="ECO:0007669"/>
    <property type="project" value="UniProtKB-ARBA"/>
</dbReference>
<reference evidence="16" key="1">
    <citation type="submission" date="2025-08" db="UniProtKB">
        <authorList>
            <consortium name="Ensembl"/>
        </authorList>
    </citation>
    <scope>IDENTIFICATION</scope>
</reference>
<dbReference type="PROSITE" id="PS51030">
    <property type="entry name" value="NUCLEAR_REC_DBD_2"/>
    <property type="match status" value="1"/>
</dbReference>
<feature type="region of interest" description="Disordered" evidence="13">
    <location>
        <begin position="181"/>
        <end position="204"/>
    </location>
</feature>
<dbReference type="InterPro" id="IPR050200">
    <property type="entry name" value="Nuclear_hormone_rcpt_NR3"/>
</dbReference>
<dbReference type="InterPro" id="IPR001628">
    <property type="entry name" value="Znf_hrmn_rcpt"/>
</dbReference>
<protein>
    <submittedName>
        <fullName evidence="16">Estrogen-related receptor alpha</fullName>
    </submittedName>
</protein>
<dbReference type="PIRSF" id="PIRSF002527">
    <property type="entry name" value="ER-like_NR"/>
    <property type="match status" value="1"/>
</dbReference>
<keyword evidence="17" id="KW-1185">Reference proteome</keyword>
<dbReference type="PANTHER" id="PTHR48092">
    <property type="entry name" value="KNIRPS-RELATED PROTEIN-RELATED"/>
    <property type="match status" value="1"/>
</dbReference>
<keyword evidence="8" id="KW-0238">DNA-binding</keyword>
<dbReference type="PRINTS" id="PR00398">
    <property type="entry name" value="STRDHORMONER"/>
</dbReference>
<evidence type="ECO:0000256" key="7">
    <source>
        <dbReference type="ARBA" id="ARBA00023015"/>
    </source>
</evidence>
<keyword evidence="10 12" id="KW-0675">Receptor</keyword>
<evidence type="ECO:0000256" key="6">
    <source>
        <dbReference type="ARBA" id="ARBA00022990"/>
    </source>
</evidence>
<feature type="compositionally biased region" description="Gly residues" evidence="13">
    <location>
        <begin position="20"/>
        <end position="29"/>
    </location>
</feature>
<dbReference type="GeneTree" id="ENSGT00940000160341"/>
<feature type="compositionally biased region" description="Basic and acidic residues" evidence="13">
    <location>
        <begin position="1"/>
        <end position="14"/>
    </location>
</feature>
<dbReference type="AlphaFoldDB" id="A0A3B3QN09"/>
<evidence type="ECO:0000256" key="1">
    <source>
        <dbReference type="ARBA" id="ARBA00004123"/>
    </source>
</evidence>
<evidence type="ECO:0000259" key="15">
    <source>
        <dbReference type="PROSITE" id="PS51843"/>
    </source>
</evidence>
<keyword evidence="6" id="KW-0007">Acetylation</keyword>
<evidence type="ECO:0000256" key="10">
    <source>
        <dbReference type="ARBA" id="ARBA00023170"/>
    </source>
</evidence>
<dbReference type="InterPro" id="IPR027289">
    <property type="entry name" value="Oest-rel_rcp"/>
</dbReference>
<proteinExistence type="inferred from homology"/>
<dbReference type="InterPro" id="IPR035500">
    <property type="entry name" value="NHR-like_dom_sf"/>
</dbReference>
<dbReference type="GO" id="GO:0005634">
    <property type="term" value="C:nucleus"/>
    <property type="evidence" value="ECO:0007669"/>
    <property type="project" value="UniProtKB-SubCell"/>
</dbReference>
<dbReference type="GO" id="GO:0043565">
    <property type="term" value="F:sequence-specific DNA binding"/>
    <property type="evidence" value="ECO:0007669"/>
    <property type="project" value="InterPro"/>
</dbReference>
<evidence type="ECO:0000256" key="4">
    <source>
        <dbReference type="ARBA" id="ARBA00022771"/>
    </source>
</evidence>
<sequence>MSSRERRSDLHIKAEPSSPEGGGGGGGRTSPGAASSDSSQSGRGGGRKGEAGGGRCSPAVYTPPPLRCHFKEEGGDGAEEGSAGAGRCKYALSTLPKRLCLVCGDVASGYHYGVASCEACKAFFKRTIQGNIEYSCPASNECEITKRRRKACQACRFTKCLKVGMLKEGVRLDRVRGGRQKYKRRPEVENSTYQSAPLPLRKEGERGPSNIIVSHLLAAEPEKLFAMPDPLQPDTALRTLTTLCDLADRELVVIIGWAKHIPGFLSLSLADQMSVLQSVWLEDFVLDEEMSRLAGLAELNAAIGLLARRYRMLELDREEFVMLKAITLTNSDSVYIEDVEAVQKLRDLLHQALLELVSQHRPEDPRRAGKLLLTLPLLRQTAGRALSTFYSIKTRGSVPMHKLFLEMLEAMMDSP</sequence>
<evidence type="ECO:0000313" key="17">
    <source>
        <dbReference type="Proteomes" id="UP000261540"/>
    </source>
</evidence>
<dbReference type="FunFam" id="3.30.50.10:FF:000008">
    <property type="entry name" value="estrogen-related receptor gamma isoform X1"/>
    <property type="match status" value="1"/>
</dbReference>
<dbReference type="SMART" id="SM00430">
    <property type="entry name" value="HOLI"/>
    <property type="match status" value="1"/>
</dbReference>
<feature type="compositionally biased region" description="Low complexity" evidence="13">
    <location>
        <begin position="30"/>
        <end position="41"/>
    </location>
</feature>
<dbReference type="PROSITE" id="PS51843">
    <property type="entry name" value="NR_LBD"/>
    <property type="match status" value="1"/>
</dbReference>
<feature type="domain" description="Nuclear receptor" evidence="14">
    <location>
        <begin position="97"/>
        <end position="172"/>
    </location>
</feature>
<dbReference type="GO" id="GO:0008270">
    <property type="term" value="F:zinc ion binding"/>
    <property type="evidence" value="ECO:0007669"/>
    <property type="project" value="UniProtKB-KW"/>
</dbReference>
<dbReference type="InterPro" id="IPR001723">
    <property type="entry name" value="Nuclear_hrmn_rcpt"/>
</dbReference>
<dbReference type="SUPFAM" id="SSF48508">
    <property type="entry name" value="Nuclear receptor ligand-binding domain"/>
    <property type="match status" value="1"/>
</dbReference>
<keyword evidence="3" id="KW-0479">Metal-binding</keyword>
<keyword evidence="4" id="KW-0863">Zinc-finger</keyword>
<comment type="similarity">
    <text evidence="2 12">Belongs to the nuclear hormone receptor family. NR3 subfamily.</text>
</comment>
<dbReference type="Ensembl" id="ENSPKIT00000031568.1">
    <property type="protein sequence ID" value="ENSPKIP00000007508.1"/>
    <property type="gene ID" value="ENSPKIG00000023357.1"/>
</dbReference>
<dbReference type="InterPro" id="IPR024178">
    <property type="entry name" value="Est_rcpt/est-rel_rcp"/>
</dbReference>
<evidence type="ECO:0000256" key="3">
    <source>
        <dbReference type="ARBA" id="ARBA00022723"/>
    </source>
</evidence>
<evidence type="ECO:0000259" key="14">
    <source>
        <dbReference type="PROSITE" id="PS51030"/>
    </source>
</evidence>
<dbReference type="PIRSF" id="PIRSF500939">
    <property type="entry name" value="ERR1-2-3"/>
    <property type="match status" value="1"/>
</dbReference>
<dbReference type="CDD" id="cd07170">
    <property type="entry name" value="NR_DBD_ERR"/>
    <property type="match status" value="1"/>
</dbReference>
<evidence type="ECO:0000256" key="2">
    <source>
        <dbReference type="ARBA" id="ARBA00005413"/>
    </source>
</evidence>
<dbReference type="Proteomes" id="UP000261540">
    <property type="component" value="Unplaced"/>
</dbReference>
<dbReference type="PRINTS" id="PR00047">
    <property type="entry name" value="STROIDFINGER"/>
</dbReference>
<organism evidence="16 17">
    <name type="scientific">Paramormyrops kingsleyae</name>
    <dbReference type="NCBI Taxonomy" id="1676925"/>
    <lineage>
        <taxon>Eukaryota</taxon>
        <taxon>Metazoa</taxon>
        <taxon>Chordata</taxon>
        <taxon>Craniata</taxon>
        <taxon>Vertebrata</taxon>
        <taxon>Euteleostomi</taxon>
        <taxon>Actinopterygii</taxon>
        <taxon>Neopterygii</taxon>
        <taxon>Teleostei</taxon>
        <taxon>Osteoglossocephala</taxon>
        <taxon>Osteoglossomorpha</taxon>
        <taxon>Osteoglossiformes</taxon>
        <taxon>Mormyridae</taxon>
        <taxon>Paramormyrops</taxon>
    </lineage>
</organism>
<evidence type="ECO:0000256" key="8">
    <source>
        <dbReference type="ARBA" id="ARBA00023125"/>
    </source>
</evidence>
<dbReference type="InterPro" id="IPR000536">
    <property type="entry name" value="Nucl_hrmn_rcpt_lig-bd"/>
</dbReference>
<comment type="subcellular location">
    <subcellularLocation>
        <location evidence="1 12">Nucleus</location>
    </subcellularLocation>
</comment>
<reference evidence="16" key="2">
    <citation type="submission" date="2025-09" db="UniProtKB">
        <authorList>
            <consortium name="Ensembl"/>
        </authorList>
    </citation>
    <scope>IDENTIFICATION</scope>
</reference>
<feature type="domain" description="NR LBD" evidence="15">
    <location>
        <begin position="208"/>
        <end position="411"/>
    </location>
</feature>
<evidence type="ECO:0000256" key="13">
    <source>
        <dbReference type="SAM" id="MobiDB-lite"/>
    </source>
</evidence>
<dbReference type="SMART" id="SM00399">
    <property type="entry name" value="ZnF_C4"/>
    <property type="match status" value="1"/>
</dbReference>
<accession>A0A3B3QN09</accession>
<evidence type="ECO:0000256" key="5">
    <source>
        <dbReference type="ARBA" id="ARBA00022833"/>
    </source>
</evidence>
<evidence type="ECO:0000256" key="12">
    <source>
        <dbReference type="PIRNR" id="PIRNR002527"/>
    </source>
</evidence>
<dbReference type="GO" id="GO:0003707">
    <property type="term" value="F:nuclear steroid receptor activity"/>
    <property type="evidence" value="ECO:0007669"/>
    <property type="project" value="InterPro"/>
</dbReference>
<dbReference type="Pfam" id="PF00104">
    <property type="entry name" value="Hormone_recep"/>
    <property type="match status" value="2"/>
</dbReference>
<keyword evidence="7 12" id="KW-0805">Transcription regulation</keyword>
<evidence type="ECO:0000256" key="11">
    <source>
        <dbReference type="ARBA" id="ARBA00023242"/>
    </source>
</evidence>
<dbReference type="SUPFAM" id="SSF57716">
    <property type="entry name" value="Glucocorticoid receptor-like (DNA-binding domain)"/>
    <property type="match status" value="1"/>
</dbReference>
<dbReference type="Pfam" id="PF00105">
    <property type="entry name" value="zf-C4"/>
    <property type="match status" value="1"/>
</dbReference>
<keyword evidence="5" id="KW-0862">Zinc</keyword>
<keyword evidence="11 12" id="KW-0539">Nucleus</keyword>
<evidence type="ECO:0000256" key="9">
    <source>
        <dbReference type="ARBA" id="ARBA00023163"/>
    </source>
</evidence>
<dbReference type="GO" id="GO:0005496">
    <property type="term" value="F:steroid binding"/>
    <property type="evidence" value="ECO:0007669"/>
    <property type="project" value="InterPro"/>
</dbReference>
<dbReference type="Gene3D" id="3.30.50.10">
    <property type="entry name" value="Erythroid Transcription Factor GATA-1, subunit A"/>
    <property type="match status" value="1"/>
</dbReference>
<evidence type="ECO:0000313" key="16">
    <source>
        <dbReference type="Ensembl" id="ENSPKIP00000007508.1"/>
    </source>
</evidence>
<name>A0A3B3QN09_9TELE</name>
<keyword evidence="9 12" id="KW-0804">Transcription</keyword>
<dbReference type="PROSITE" id="PS00031">
    <property type="entry name" value="NUCLEAR_REC_DBD_1"/>
    <property type="match status" value="1"/>
</dbReference>